<organism evidence="11 12">
    <name type="scientific">Aurantiacibacter flavus</name>
    <dbReference type="NCBI Taxonomy" id="3145232"/>
    <lineage>
        <taxon>Bacteria</taxon>
        <taxon>Pseudomonadati</taxon>
        <taxon>Pseudomonadota</taxon>
        <taxon>Alphaproteobacteria</taxon>
        <taxon>Sphingomonadales</taxon>
        <taxon>Erythrobacteraceae</taxon>
        <taxon>Aurantiacibacter</taxon>
    </lineage>
</organism>
<evidence type="ECO:0000256" key="6">
    <source>
        <dbReference type="ARBA" id="ARBA00022723"/>
    </source>
</evidence>
<evidence type="ECO:0000256" key="5">
    <source>
        <dbReference type="ARBA" id="ARBA00013078"/>
    </source>
</evidence>
<sequence length="224" mass="24021">MSHFPFDTILFDLDGTLVDSNRDLAPAVNHALVYAGHGPIAESEIRNFIGGGAALMLRRALEAKGEQPSEERMAELTDVLLKHYWAHIADNTVPFDGVIATLDGLAAKGCKLAVCTNKLEKPARQLLDALGMTHHFTAIYGGDTCGPDCSKPQPDMLLAAIKDCGGTRAAMVGDSTYDVRAARNAEVPVVTLSFGYHDVPVSELGGDVMIEHFDHLIPALEKLA</sequence>
<evidence type="ECO:0000256" key="4">
    <source>
        <dbReference type="ARBA" id="ARBA00006171"/>
    </source>
</evidence>
<dbReference type="GO" id="GO:0016787">
    <property type="term" value="F:hydrolase activity"/>
    <property type="evidence" value="ECO:0007669"/>
    <property type="project" value="UniProtKB-KW"/>
</dbReference>
<keyword evidence="9 10" id="KW-0119">Carbohydrate metabolism</keyword>
<comment type="caution">
    <text evidence="11">The sequence shown here is derived from an EMBL/GenBank/DDBJ whole genome shotgun (WGS) entry which is preliminary data.</text>
</comment>
<dbReference type="HAMAP" id="MF_00495">
    <property type="entry name" value="GPH_hydrolase_bact"/>
    <property type="match status" value="1"/>
</dbReference>
<dbReference type="EMBL" id="JBDLBR010000002">
    <property type="protein sequence ID" value="MEN7536880.1"/>
    <property type="molecule type" value="Genomic_DNA"/>
</dbReference>
<evidence type="ECO:0000313" key="11">
    <source>
        <dbReference type="EMBL" id="MEN7536880.1"/>
    </source>
</evidence>
<dbReference type="InterPro" id="IPR023198">
    <property type="entry name" value="PGP-like_dom2"/>
</dbReference>
<dbReference type="SFLD" id="SFLDS00003">
    <property type="entry name" value="Haloacid_Dehalogenase"/>
    <property type="match status" value="1"/>
</dbReference>
<dbReference type="Proteomes" id="UP001484535">
    <property type="component" value="Unassembled WGS sequence"/>
</dbReference>
<dbReference type="Gene3D" id="3.40.50.1000">
    <property type="entry name" value="HAD superfamily/HAD-like"/>
    <property type="match status" value="1"/>
</dbReference>
<reference evidence="11 12" key="1">
    <citation type="submission" date="2024-05" db="EMBL/GenBank/DDBJ databases">
        <authorList>
            <person name="Park S."/>
        </authorList>
    </citation>
    <scope>NUCLEOTIDE SEQUENCE [LARGE SCALE GENOMIC DNA]</scope>
    <source>
        <strain evidence="11 12">DGU5</strain>
    </source>
</reference>
<keyword evidence="12" id="KW-1185">Reference proteome</keyword>
<comment type="pathway">
    <text evidence="3 10">Organic acid metabolism; glycolate biosynthesis; glycolate from 2-phosphoglycolate: step 1/1.</text>
</comment>
<evidence type="ECO:0000313" key="12">
    <source>
        <dbReference type="Proteomes" id="UP001484535"/>
    </source>
</evidence>
<proteinExistence type="inferred from homology"/>
<gene>
    <name evidence="11" type="ORF">ABDJ38_06815</name>
</gene>
<dbReference type="InterPro" id="IPR037512">
    <property type="entry name" value="PGPase_prok"/>
</dbReference>
<accession>A0ABV0CVI5</accession>
<dbReference type="NCBIfam" id="TIGR01549">
    <property type="entry name" value="HAD-SF-IA-v1"/>
    <property type="match status" value="1"/>
</dbReference>
<dbReference type="InterPro" id="IPR023214">
    <property type="entry name" value="HAD_sf"/>
</dbReference>
<dbReference type="InterPro" id="IPR050155">
    <property type="entry name" value="HAD-like_hydrolase_sf"/>
</dbReference>
<dbReference type="PANTHER" id="PTHR43434">
    <property type="entry name" value="PHOSPHOGLYCOLATE PHOSPHATASE"/>
    <property type="match status" value="1"/>
</dbReference>
<dbReference type="Gene3D" id="1.10.150.240">
    <property type="entry name" value="Putative phosphatase, domain 2"/>
    <property type="match status" value="1"/>
</dbReference>
<dbReference type="RefSeq" id="WP_346784328.1">
    <property type="nucleotide sequence ID" value="NZ_JBDLBR010000002.1"/>
</dbReference>
<feature type="active site" description="Nucleophile" evidence="10">
    <location>
        <position position="12"/>
    </location>
</feature>
<dbReference type="InterPro" id="IPR036412">
    <property type="entry name" value="HAD-like_sf"/>
</dbReference>
<comment type="similarity">
    <text evidence="4 10">Belongs to the HAD-like hydrolase superfamily. CbbY/CbbZ/Gph/YieH family.</text>
</comment>
<feature type="binding site" evidence="10">
    <location>
        <position position="174"/>
    </location>
    <ligand>
        <name>Mg(2+)</name>
        <dbReference type="ChEBI" id="CHEBI:18420"/>
    </ligand>
</feature>
<dbReference type="SUPFAM" id="SSF56784">
    <property type="entry name" value="HAD-like"/>
    <property type="match status" value="1"/>
</dbReference>
<evidence type="ECO:0000256" key="3">
    <source>
        <dbReference type="ARBA" id="ARBA00004818"/>
    </source>
</evidence>
<evidence type="ECO:0000256" key="1">
    <source>
        <dbReference type="ARBA" id="ARBA00000830"/>
    </source>
</evidence>
<keyword evidence="6 10" id="KW-0479">Metal-binding</keyword>
<dbReference type="InterPro" id="IPR006439">
    <property type="entry name" value="HAD-SF_hydro_IA"/>
</dbReference>
<feature type="binding site" evidence="10">
    <location>
        <position position="14"/>
    </location>
    <ligand>
        <name>Mg(2+)</name>
        <dbReference type="ChEBI" id="CHEBI:18420"/>
    </ligand>
</feature>
<dbReference type="SFLD" id="SFLDG01129">
    <property type="entry name" value="C1.5:_HAD__Beta-PGM__Phosphata"/>
    <property type="match status" value="1"/>
</dbReference>
<name>A0ABV0CVI5_9SPHN</name>
<evidence type="ECO:0000256" key="8">
    <source>
        <dbReference type="ARBA" id="ARBA00022842"/>
    </source>
</evidence>
<comment type="cofactor">
    <cofactor evidence="2 10">
        <name>Mg(2+)</name>
        <dbReference type="ChEBI" id="CHEBI:18420"/>
    </cofactor>
</comment>
<comment type="function">
    <text evidence="10">Specifically catalyzes the dephosphorylation of 2-phosphoglycolate. Is involved in the dissimilation of the intracellular 2-phosphoglycolate formed during the DNA repair of 3'-phosphoglycolate ends, a major class of DNA lesions induced by oxidative stress.</text>
</comment>
<dbReference type="EC" id="3.1.3.18" evidence="5 10"/>
<dbReference type="SFLD" id="SFLDG01135">
    <property type="entry name" value="C1.5.6:_HAD__Beta-PGM__Phospha"/>
    <property type="match status" value="1"/>
</dbReference>
<evidence type="ECO:0000256" key="9">
    <source>
        <dbReference type="ARBA" id="ARBA00023277"/>
    </source>
</evidence>
<protein>
    <recommendedName>
        <fullName evidence="5 10">Phosphoglycolate phosphatase</fullName>
        <shortName evidence="10">PGP</shortName>
        <shortName evidence="10">PGPase</shortName>
        <ecNumber evidence="5 10">3.1.3.18</ecNumber>
    </recommendedName>
</protein>
<feature type="binding site" evidence="10">
    <location>
        <position position="12"/>
    </location>
    <ligand>
        <name>Mg(2+)</name>
        <dbReference type="ChEBI" id="CHEBI:18420"/>
    </ligand>
</feature>
<keyword evidence="7 10" id="KW-0378">Hydrolase</keyword>
<keyword evidence="8 10" id="KW-0460">Magnesium</keyword>
<dbReference type="Pfam" id="PF13419">
    <property type="entry name" value="HAD_2"/>
    <property type="match status" value="1"/>
</dbReference>
<evidence type="ECO:0000256" key="2">
    <source>
        <dbReference type="ARBA" id="ARBA00001946"/>
    </source>
</evidence>
<dbReference type="PANTHER" id="PTHR43434:SF1">
    <property type="entry name" value="PHOSPHOGLYCOLATE PHOSPHATASE"/>
    <property type="match status" value="1"/>
</dbReference>
<evidence type="ECO:0000256" key="7">
    <source>
        <dbReference type="ARBA" id="ARBA00022801"/>
    </source>
</evidence>
<evidence type="ECO:0000256" key="10">
    <source>
        <dbReference type="HAMAP-Rule" id="MF_00495"/>
    </source>
</evidence>
<comment type="catalytic activity">
    <reaction evidence="1 10">
        <text>2-phosphoglycolate + H2O = glycolate + phosphate</text>
        <dbReference type="Rhea" id="RHEA:14369"/>
        <dbReference type="ChEBI" id="CHEBI:15377"/>
        <dbReference type="ChEBI" id="CHEBI:29805"/>
        <dbReference type="ChEBI" id="CHEBI:43474"/>
        <dbReference type="ChEBI" id="CHEBI:58033"/>
        <dbReference type="EC" id="3.1.3.18"/>
    </reaction>
</comment>
<dbReference type="InterPro" id="IPR041492">
    <property type="entry name" value="HAD_2"/>
</dbReference>